<dbReference type="InterPro" id="IPR052895">
    <property type="entry name" value="HetReg/Transcr_Mod"/>
</dbReference>
<reference evidence="2" key="1">
    <citation type="journal article" date="2020" name="Stud. Mycol.">
        <title>101 Dothideomycetes genomes: a test case for predicting lifestyles and emergence of pathogens.</title>
        <authorList>
            <person name="Haridas S."/>
            <person name="Albert R."/>
            <person name="Binder M."/>
            <person name="Bloem J."/>
            <person name="Labutti K."/>
            <person name="Salamov A."/>
            <person name="Andreopoulos B."/>
            <person name="Baker S."/>
            <person name="Barry K."/>
            <person name="Bills G."/>
            <person name="Bluhm B."/>
            <person name="Cannon C."/>
            <person name="Castanera R."/>
            <person name="Culley D."/>
            <person name="Daum C."/>
            <person name="Ezra D."/>
            <person name="Gonzalez J."/>
            <person name="Henrissat B."/>
            <person name="Kuo A."/>
            <person name="Liang C."/>
            <person name="Lipzen A."/>
            <person name="Lutzoni F."/>
            <person name="Magnuson J."/>
            <person name="Mondo S."/>
            <person name="Nolan M."/>
            <person name="Ohm R."/>
            <person name="Pangilinan J."/>
            <person name="Park H.-J."/>
            <person name="Ramirez L."/>
            <person name="Alfaro M."/>
            <person name="Sun H."/>
            <person name="Tritt A."/>
            <person name="Yoshinaga Y."/>
            <person name="Zwiers L.-H."/>
            <person name="Turgeon B."/>
            <person name="Goodwin S."/>
            <person name="Spatafora J."/>
            <person name="Crous P."/>
            <person name="Grigoriev I."/>
        </authorList>
    </citation>
    <scope>NUCLEOTIDE SEQUENCE</scope>
    <source>
        <strain evidence="2">CBS 101060</strain>
    </source>
</reference>
<proteinExistence type="predicted"/>
<dbReference type="Pfam" id="PF06985">
    <property type="entry name" value="HET"/>
    <property type="match status" value="1"/>
</dbReference>
<dbReference type="EMBL" id="MU006093">
    <property type="protein sequence ID" value="KAF2840524.1"/>
    <property type="molecule type" value="Genomic_DNA"/>
</dbReference>
<name>A0A9P4VUD9_9PEZI</name>
<dbReference type="OrthoDB" id="3553147at2759"/>
<gene>
    <name evidence="2" type="ORF">M501DRAFT_931266</name>
</gene>
<dbReference type="AlphaFoldDB" id="A0A9P4VUD9"/>
<feature type="domain" description="Heterokaryon incompatibility" evidence="1">
    <location>
        <begin position="65"/>
        <end position="210"/>
    </location>
</feature>
<feature type="non-terminal residue" evidence="2">
    <location>
        <position position="363"/>
    </location>
</feature>
<dbReference type="InterPro" id="IPR010730">
    <property type="entry name" value="HET"/>
</dbReference>
<accession>A0A9P4VUD9</accession>
<sequence>MTSYHYEPLLPPLHQVRLLELLPLREKFTLQESILKSSTCLSIVQLSSPIFCRLHVLSLHEAPSYIALSYAWCQGGGRRNITVDNVRVPVTANLDQALRHLRSQDEPIMLWADALCINQEDVVEKSEQVQRMKEIYERATEVVAWLGPGGEGSDEAMEWIRAFGSKARELRIGSTPALQLRSRRNGVSVVSSLHSLLRRPYWERAWVVQEVTVAGSISFACGTKSVPEESLHYALRLIRNYRLYFLLHGGAENKALLEINPSTAIDLLKVRRTKEISPLIYLIRRLSRFKSTDPRDKVLAFLGISEDSEDLGILSDYSKSTEHVFIQTARALICKGLYEILSMNNSYKRHGNLPSWVPDWSNP</sequence>
<protein>
    <submittedName>
        <fullName evidence="2">HET-domain-containing protein</fullName>
    </submittedName>
</protein>
<evidence type="ECO:0000313" key="2">
    <source>
        <dbReference type="EMBL" id="KAF2840524.1"/>
    </source>
</evidence>
<dbReference type="PANTHER" id="PTHR24148:SF82">
    <property type="entry name" value="HETEROKARYON INCOMPATIBILITY DOMAIN-CONTAINING PROTEIN"/>
    <property type="match status" value="1"/>
</dbReference>
<evidence type="ECO:0000313" key="3">
    <source>
        <dbReference type="Proteomes" id="UP000799429"/>
    </source>
</evidence>
<comment type="caution">
    <text evidence="2">The sequence shown here is derived from an EMBL/GenBank/DDBJ whole genome shotgun (WGS) entry which is preliminary data.</text>
</comment>
<keyword evidence="3" id="KW-1185">Reference proteome</keyword>
<evidence type="ECO:0000259" key="1">
    <source>
        <dbReference type="Pfam" id="PF06985"/>
    </source>
</evidence>
<dbReference type="Proteomes" id="UP000799429">
    <property type="component" value="Unassembled WGS sequence"/>
</dbReference>
<dbReference type="PANTHER" id="PTHR24148">
    <property type="entry name" value="ANKYRIN REPEAT DOMAIN-CONTAINING PROTEIN 39 HOMOLOG-RELATED"/>
    <property type="match status" value="1"/>
</dbReference>
<organism evidence="2 3">
    <name type="scientific">Patellaria atrata CBS 101060</name>
    <dbReference type="NCBI Taxonomy" id="1346257"/>
    <lineage>
        <taxon>Eukaryota</taxon>
        <taxon>Fungi</taxon>
        <taxon>Dikarya</taxon>
        <taxon>Ascomycota</taxon>
        <taxon>Pezizomycotina</taxon>
        <taxon>Dothideomycetes</taxon>
        <taxon>Dothideomycetes incertae sedis</taxon>
        <taxon>Patellariales</taxon>
        <taxon>Patellariaceae</taxon>
        <taxon>Patellaria</taxon>
    </lineage>
</organism>